<accession>A0ABV9PIH3</accession>
<feature type="chain" id="PRO_5046202780" evidence="1">
    <location>
        <begin position="19"/>
        <end position="616"/>
    </location>
</feature>
<dbReference type="Proteomes" id="UP001595935">
    <property type="component" value="Unassembled WGS sequence"/>
</dbReference>
<protein>
    <submittedName>
        <fullName evidence="2">Uncharacterized protein</fullName>
    </submittedName>
</protein>
<evidence type="ECO:0000256" key="1">
    <source>
        <dbReference type="SAM" id="SignalP"/>
    </source>
</evidence>
<evidence type="ECO:0000313" key="3">
    <source>
        <dbReference type="Proteomes" id="UP001595935"/>
    </source>
</evidence>
<name>A0ABV9PIH3_9FLAO</name>
<gene>
    <name evidence="2" type="ORF">ACFO5S_18110</name>
</gene>
<reference evidence="3" key="1">
    <citation type="journal article" date="2019" name="Int. J. Syst. Evol. Microbiol.">
        <title>The Global Catalogue of Microorganisms (GCM) 10K type strain sequencing project: providing services to taxonomists for standard genome sequencing and annotation.</title>
        <authorList>
            <consortium name="The Broad Institute Genomics Platform"/>
            <consortium name="The Broad Institute Genome Sequencing Center for Infectious Disease"/>
            <person name="Wu L."/>
            <person name="Ma J."/>
        </authorList>
    </citation>
    <scope>NUCLEOTIDE SEQUENCE [LARGE SCALE GENOMIC DNA]</scope>
    <source>
        <strain evidence="3">WYCCWR 13023</strain>
    </source>
</reference>
<keyword evidence="3" id="KW-1185">Reference proteome</keyword>
<proteinExistence type="predicted"/>
<dbReference type="EMBL" id="JBHSGV010000007">
    <property type="protein sequence ID" value="MFC4749371.1"/>
    <property type="molecule type" value="Genomic_DNA"/>
</dbReference>
<organism evidence="2 3">
    <name type="scientific">Flavobacterium branchiicola</name>
    <dbReference type="NCBI Taxonomy" id="1114875"/>
    <lineage>
        <taxon>Bacteria</taxon>
        <taxon>Pseudomonadati</taxon>
        <taxon>Bacteroidota</taxon>
        <taxon>Flavobacteriia</taxon>
        <taxon>Flavobacteriales</taxon>
        <taxon>Flavobacteriaceae</taxon>
        <taxon>Flavobacterium</taxon>
    </lineage>
</organism>
<sequence>MKKILLTLLIIQSGFMMAQTKTLVTINGEKVQINPNAPGTADNGLTVTSGNIQLGGALLQPTTLTTTSAATLALKGLQDGSSTDNVLVADANGVLKWVNRSSFLAAGDNLGNHTATTNLDMTKHNVNNVNTANFADQVTANTNTYGLSKNNGNFTLYNGLKSGNDLLVNETTRKTSVNNLAITTSTDGNLPAANYLATSADANGNVVWKSPANIVSDNQVQADWNTTTATDPSYIKNKPAITGAGDNLGNHTATTTLNMAKNNISNINNAYFADQIGGNANTYYFYKNNGNLGLYNGLKAGNDLLINESTRKTSVNNLAITTSTDGNLPVANYLATSADANGNVVWKSPASIVSANQVQADWNTTSTSDPSYIKNKPSITGAGDNLGNHTATTTLNMTKHNVDNINAAYFADQVAANTYKYGFYKNNGVLGLWSDRSNGNDFAINETTRRTSVNNLSIATGTNGVAPAAGNVATAADASGNVIWTKTEDFGNIIYTSPSVAPGASYTFQLTGGAGYSVYTITSSNICTIPMIANFIAAAGGMAFVGGASAGQPYTVTSLDIYSQQFKLTANASGCVDGGNNTQFNFTIVRYPQPNTIMITNDGNLPRVYTLRQKIN</sequence>
<comment type="caution">
    <text evidence="2">The sequence shown here is derived from an EMBL/GenBank/DDBJ whole genome shotgun (WGS) entry which is preliminary data.</text>
</comment>
<keyword evidence="1" id="KW-0732">Signal</keyword>
<evidence type="ECO:0000313" key="2">
    <source>
        <dbReference type="EMBL" id="MFC4749371.1"/>
    </source>
</evidence>
<feature type="signal peptide" evidence="1">
    <location>
        <begin position="1"/>
        <end position="18"/>
    </location>
</feature>
<dbReference type="RefSeq" id="WP_213259390.1">
    <property type="nucleotide sequence ID" value="NZ_JAGYWA010000007.1"/>
</dbReference>